<organism evidence="1 2">
    <name type="scientific">Thamnidium elegans</name>
    <dbReference type="NCBI Taxonomy" id="101142"/>
    <lineage>
        <taxon>Eukaryota</taxon>
        <taxon>Fungi</taxon>
        <taxon>Fungi incertae sedis</taxon>
        <taxon>Mucoromycota</taxon>
        <taxon>Mucoromycotina</taxon>
        <taxon>Mucoromycetes</taxon>
        <taxon>Mucorales</taxon>
        <taxon>Mucorineae</taxon>
        <taxon>Mucoraceae</taxon>
        <taxon>Thamnidium</taxon>
    </lineage>
</organism>
<name>A0A8H7SM93_9FUNG</name>
<dbReference type="Proteomes" id="UP000613177">
    <property type="component" value="Unassembled WGS sequence"/>
</dbReference>
<sequence length="95" mass="10699">LDCIQSPRNPLLFKNLERIAAIKSIIFLVDKLFLAVNDVIFFKWLEVESIMTSTTKWDGIGFVVNEDMNLARVISEFSDGIVHNNTEKKKGGGAK</sequence>
<comment type="caution">
    <text evidence="1">The sequence shown here is derived from an EMBL/GenBank/DDBJ whole genome shotgun (WGS) entry which is preliminary data.</text>
</comment>
<dbReference type="AlphaFoldDB" id="A0A8H7SM93"/>
<evidence type="ECO:0000313" key="2">
    <source>
        <dbReference type="Proteomes" id="UP000613177"/>
    </source>
</evidence>
<dbReference type="EMBL" id="JAEPRE010000195">
    <property type="protein sequence ID" value="KAG2230563.1"/>
    <property type="molecule type" value="Genomic_DNA"/>
</dbReference>
<feature type="non-terminal residue" evidence="1">
    <location>
        <position position="1"/>
    </location>
</feature>
<reference evidence="1" key="1">
    <citation type="submission" date="2021-01" db="EMBL/GenBank/DDBJ databases">
        <title>Metabolic potential, ecology and presence of endohyphal bacteria is reflected in genomic diversity of Mucoromycotina.</title>
        <authorList>
            <person name="Muszewska A."/>
            <person name="Okrasinska A."/>
            <person name="Steczkiewicz K."/>
            <person name="Drgas O."/>
            <person name="Orlowska M."/>
            <person name="Perlinska-Lenart U."/>
            <person name="Aleksandrzak-Piekarczyk T."/>
            <person name="Szatraj K."/>
            <person name="Zielenkiewicz U."/>
            <person name="Pilsyk S."/>
            <person name="Malc E."/>
            <person name="Mieczkowski P."/>
            <person name="Kruszewska J.S."/>
            <person name="Biernat P."/>
            <person name="Pawlowska J."/>
        </authorList>
    </citation>
    <scope>NUCLEOTIDE SEQUENCE</scope>
    <source>
        <strain evidence="1">WA0000018081</strain>
    </source>
</reference>
<evidence type="ECO:0000313" key="1">
    <source>
        <dbReference type="EMBL" id="KAG2230563.1"/>
    </source>
</evidence>
<keyword evidence="2" id="KW-1185">Reference proteome</keyword>
<protein>
    <submittedName>
        <fullName evidence="1">Uncharacterized protein</fullName>
    </submittedName>
</protein>
<proteinExistence type="predicted"/>
<gene>
    <name evidence="1" type="ORF">INT48_009903</name>
</gene>
<accession>A0A8H7SM93</accession>